<organism evidence="10">
    <name type="scientific">Opuntia streptacantha</name>
    <name type="common">Prickly pear cactus</name>
    <name type="synonym">Opuntia cardona</name>
    <dbReference type="NCBI Taxonomy" id="393608"/>
    <lineage>
        <taxon>Eukaryota</taxon>
        <taxon>Viridiplantae</taxon>
        <taxon>Streptophyta</taxon>
        <taxon>Embryophyta</taxon>
        <taxon>Tracheophyta</taxon>
        <taxon>Spermatophyta</taxon>
        <taxon>Magnoliopsida</taxon>
        <taxon>eudicotyledons</taxon>
        <taxon>Gunneridae</taxon>
        <taxon>Pentapetalae</taxon>
        <taxon>Caryophyllales</taxon>
        <taxon>Cactineae</taxon>
        <taxon>Cactaceae</taxon>
        <taxon>Opuntioideae</taxon>
        <taxon>Opuntia</taxon>
    </lineage>
</organism>
<evidence type="ECO:0000256" key="7">
    <source>
        <dbReference type="ARBA" id="ARBA00023136"/>
    </source>
</evidence>
<dbReference type="Pfam" id="PF11744">
    <property type="entry name" value="ALMT"/>
    <property type="match status" value="1"/>
</dbReference>
<keyword evidence="3" id="KW-0813">Transport</keyword>
<dbReference type="GO" id="GO:0015743">
    <property type="term" value="P:malate transport"/>
    <property type="evidence" value="ECO:0007669"/>
    <property type="project" value="InterPro"/>
</dbReference>
<feature type="transmembrane region" description="Helical" evidence="9">
    <location>
        <begin position="111"/>
        <end position="129"/>
    </location>
</feature>
<dbReference type="GO" id="GO:0016020">
    <property type="term" value="C:membrane"/>
    <property type="evidence" value="ECO:0007669"/>
    <property type="project" value="UniProtKB-SubCell"/>
</dbReference>
<dbReference type="PANTHER" id="PTHR31086">
    <property type="entry name" value="ALUMINUM-ACTIVATED MALATE TRANSPORTER 10"/>
    <property type="match status" value="1"/>
</dbReference>
<evidence type="ECO:0000256" key="6">
    <source>
        <dbReference type="ARBA" id="ARBA00023065"/>
    </source>
</evidence>
<dbReference type="GO" id="GO:0034220">
    <property type="term" value="P:monoatomic ion transmembrane transport"/>
    <property type="evidence" value="ECO:0007669"/>
    <property type="project" value="UniProtKB-KW"/>
</dbReference>
<keyword evidence="6" id="KW-0406">Ion transport</keyword>
<evidence type="ECO:0000313" key="10">
    <source>
        <dbReference type="EMBL" id="MBA4677648.1"/>
    </source>
</evidence>
<evidence type="ECO:0000256" key="3">
    <source>
        <dbReference type="ARBA" id="ARBA00022448"/>
    </source>
</evidence>
<keyword evidence="8" id="KW-0407">Ion channel</keyword>
<evidence type="ECO:0000256" key="1">
    <source>
        <dbReference type="ARBA" id="ARBA00004141"/>
    </source>
</evidence>
<protein>
    <recommendedName>
        <fullName evidence="11">Aluminum-activated malate transporter</fullName>
    </recommendedName>
</protein>
<evidence type="ECO:0000256" key="8">
    <source>
        <dbReference type="ARBA" id="ARBA00023303"/>
    </source>
</evidence>
<evidence type="ECO:0000256" key="9">
    <source>
        <dbReference type="SAM" id="Phobius"/>
    </source>
</evidence>
<accession>A0A7C9F948</accession>
<keyword evidence="4 9" id="KW-0812">Transmembrane</keyword>
<evidence type="ECO:0000256" key="2">
    <source>
        <dbReference type="ARBA" id="ARBA00007079"/>
    </source>
</evidence>
<feature type="transmembrane region" description="Helical" evidence="9">
    <location>
        <begin position="219"/>
        <end position="240"/>
    </location>
</feature>
<dbReference type="AlphaFoldDB" id="A0A7C9F948"/>
<sequence>MAAKLGSFRKSFAEKRERERFLPSKGSSYLGFPLLEEREEEEGKCFSFRTLSEKLANGYNGFQEFVLKAFQMGKSDPRKVVFSAKMGLALVIVSLLIFLKEPFEYVGRYSVWALLTVVVVFEFSIGATLSKGFNRALGTLSAGGLALGMAALATLAGDWEELVTIISIFIIGFIATYLKLYPTLKPYEYGFRVFLLTYGFIMVSGYKTREFVNTTVSRFVLIALGAGVSLIVNTCIYPIWAGEDLHNLVVKNFMNVADSLEGCVNGYVRCIEYKRVPSKILTFQASDDPLYSGYRSAVDSASQEDALVGFAVWEPPHGPYRMLSYPWKSYTKVSGALRHCAFMVMALHGCVLSEIQAPAEKRQVFCTELQRVGKEGAKVLRELGNKIKRMEKLGREEDILYEVDEAAEMLQKKIDRKSYLLVNSQSWEIGTPQKGVRQTEDLTSTHESTMPEFKSLSDLGQLPNLASFDAGNSPATRFIPAVSVSSDSIFNKQVSLPATLTSITDEESSNEDESKTYESASALSLATFASLLIEFVARLQNLVEAFKELSEKAHFKEPVGHYVLEA</sequence>
<comment type="subcellular location">
    <subcellularLocation>
        <location evidence="1">Membrane</location>
        <topology evidence="1">Multi-pass membrane protein</topology>
    </subcellularLocation>
</comment>
<feature type="transmembrane region" description="Helical" evidence="9">
    <location>
        <begin position="80"/>
        <end position="99"/>
    </location>
</feature>
<comment type="similarity">
    <text evidence="2">Belongs to the aromatic acid exporter (TC 2.A.85) family.</text>
</comment>
<feature type="transmembrane region" description="Helical" evidence="9">
    <location>
        <begin position="189"/>
        <end position="207"/>
    </location>
</feature>
<reference evidence="10" key="2">
    <citation type="submission" date="2020-07" db="EMBL/GenBank/DDBJ databases">
        <authorList>
            <person name="Vera ALvarez R."/>
            <person name="Arias-Moreno D.M."/>
            <person name="Jimenez-Jacinto V."/>
            <person name="Jimenez-Bremont J.F."/>
            <person name="Swaminathan K."/>
            <person name="Moose S.P."/>
            <person name="Guerrero-Gonzalez M.L."/>
            <person name="Marino-Ramirez L."/>
            <person name="Landsman D."/>
            <person name="Rodriguez-Kessler M."/>
            <person name="Delgado-Sanchez P."/>
        </authorList>
    </citation>
    <scope>NUCLEOTIDE SEQUENCE</scope>
    <source>
        <tissue evidence="10">Cladode</tissue>
    </source>
</reference>
<evidence type="ECO:0008006" key="11">
    <source>
        <dbReference type="Google" id="ProtNLM"/>
    </source>
</evidence>
<dbReference type="EMBL" id="GISG01275914">
    <property type="protein sequence ID" value="MBA4677648.1"/>
    <property type="molecule type" value="Transcribed_RNA"/>
</dbReference>
<name>A0A7C9F948_OPUST</name>
<evidence type="ECO:0000256" key="5">
    <source>
        <dbReference type="ARBA" id="ARBA00022989"/>
    </source>
</evidence>
<dbReference type="InterPro" id="IPR020966">
    <property type="entry name" value="ALMT"/>
</dbReference>
<proteinExistence type="inferred from homology"/>
<feature type="transmembrane region" description="Helical" evidence="9">
    <location>
        <begin position="162"/>
        <end position="182"/>
    </location>
</feature>
<evidence type="ECO:0000256" key="4">
    <source>
        <dbReference type="ARBA" id="ARBA00022692"/>
    </source>
</evidence>
<keyword evidence="7 9" id="KW-0472">Membrane</keyword>
<feature type="transmembrane region" description="Helical" evidence="9">
    <location>
        <begin position="136"/>
        <end position="156"/>
    </location>
</feature>
<reference evidence="10" key="1">
    <citation type="journal article" date="2013" name="J. Plant Res.">
        <title>Effect of fungi and light on seed germination of three Opuntia species from semiarid lands of central Mexico.</title>
        <authorList>
            <person name="Delgado-Sanchez P."/>
            <person name="Jimenez-Bremont J.F."/>
            <person name="Guerrero-Gonzalez Mde L."/>
            <person name="Flores J."/>
        </authorList>
    </citation>
    <scope>NUCLEOTIDE SEQUENCE</scope>
    <source>
        <tissue evidence="10">Cladode</tissue>
    </source>
</reference>
<keyword evidence="5 9" id="KW-1133">Transmembrane helix</keyword>